<evidence type="ECO:0000313" key="3">
    <source>
        <dbReference type="Proteomes" id="UP001364224"/>
    </source>
</evidence>
<feature type="transmembrane region" description="Helical" evidence="1">
    <location>
        <begin position="68"/>
        <end position="93"/>
    </location>
</feature>
<evidence type="ECO:0000313" key="2">
    <source>
        <dbReference type="EMBL" id="MEH2553646.1"/>
    </source>
</evidence>
<evidence type="ECO:0008006" key="4">
    <source>
        <dbReference type="Google" id="ProtNLM"/>
    </source>
</evidence>
<dbReference type="EMBL" id="JAZHRV010000001">
    <property type="protein sequence ID" value="MEH2553646.1"/>
    <property type="molecule type" value="Genomic_DNA"/>
</dbReference>
<feature type="transmembrane region" description="Helical" evidence="1">
    <location>
        <begin position="263"/>
        <end position="284"/>
    </location>
</feature>
<feature type="transmembrane region" description="Helical" evidence="1">
    <location>
        <begin position="381"/>
        <end position="402"/>
    </location>
</feature>
<dbReference type="RefSeq" id="WP_334478171.1">
    <property type="nucleotide sequence ID" value="NZ_JAZHRV010000001.1"/>
</dbReference>
<feature type="transmembrane region" description="Helical" evidence="1">
    <location>
        <begin position="130"/>
        <end position="150"/>
    </location>
</feature>
<gene>
    <name evidence="2" type="ORF">V1286_001175</name>
</gene>
<keyword evidence="1" id="KW-0472">Membrane</keyword>
<feature type="transmembrane region" description="Helical" evidence="1">
    <location>
        <begin position="20"/>
        <end position="38"/>
    </location>
</feature>
<feature type="transmembrane region" description="Helical" evidence="1">
    <location>
        <begin position="234"/>
        <end position="251"/>
    </location>
</feature>
<evidence type="ECO:0000256" key="1">
    <source>
        <dbReference type="SAM" id="Phobius"/>
    </source>
</evidence>
<feature type="transmembrane region" description="Helical" evidence="1">
    <location>
        <begin position="99"/>
        <end position="118"/>
    </location>
</feature>
<feature type="transmembrane region" description="Helical" evidence="1">
    <location>
        <begin position="189"/>
        <end position="205"/>
    </location>
</feature>
<keyword evidence="3" id="KW-1185">Reference proteome</keyword>
<sequence length="455" mass="48840">MHARAPPRTTTTGRLGGTHLRMVLCVAALLSLFLSIHLSVSGSLVFPYVAAFATSFALICLESRRISTGLVIAAFLLLTATVAFFALSIPYAVDPSRRLLSLAQLYVALITNYGLFLGLSSLHSRTISRLFLSVAVFMLIVATLEVYFGLRPFVDAVRSVIHREYYDDTTRDLALYGAVRPSVFASEPSLVGIFWGLSLCGWLLADVDRFGIRRLVIASLLTASAVFVIRSPTIFYAVTICVIGLIVDRLRRSPNPGVRLIKSVSLFACFIVVIASTSLLMHAADEFGGLIENIVKGDSFYSRQIGPYRLASSMADTSPFFGFGLGGDAEMTPYAIDAFSPVIENMIAGIDAADVDSVRGMGLNFREGKASHLLTNSFWQFWISLGILGGAIVVAIMAFALAELGVGEIGFVLLGATLMGQTMGAVVIAPAWTPLFVIAALTVGWAHASRATKAS</sequence>
<name>A0ABU8B538_9BRAD</name>
<feature type="transmembrane region" description="Helical" evidence="1">
    <location>
        <begin position="44"/>
        <end position="61"/>
    </location>
</feature>
<reference evidence="2 3" key="1">
    <citation type="submission" date="2024-02" db="EMBL/GenBank/DDBJ databases">
        <title>Adaptive strategies in a cosmopolitan and abundant soil bacterium.</title>
        <authorList>
            <person name="Carini P."/>
        </authorList>
    </citation>
    <scope>NUCLEOTIDE SEQUENCE [LARGE SCALE GENOMIC DNA]</scope>
    <source>
        <strain evidence="2 3">AZCC 1608</strain>
    </source>
</reference>
<organism evidence="2 3">
    <name type="scientific">Bradyrhizobium algeriense</name>
    <dbReference type="NCBI Taxonomy" id="634784"/>
    <lineage>
        <taxon>Bacteria</taxon>
        <taxon>Pseudomonadati</taxon>
        <taxon>Pseudomonadota</taxon>
        <taxon>Alphaproteobacteria</taxon>
        <taxon>Hyphomicrobiales</taxon>
        <taxon>Nitrobacteraceae</taxon>
        <taxon>Bradyrhizobium</taxon>
    </lineage>
</organism>
<dbReference type="Proteomes" id="UP001364224">
    <property type="component" value="Unassembled WGS sequence"/>
</dbReference>
<protein>
    <recommendedName>
        <fullName evidence="4">O-antigen ligase family protein</fullName>
    </recommendedName>
</protein>
<accession>A0ABU8B538</accession>
<proteinExistence type="predicted"/>
<comment type="caution">
    <text evidence="2">The sequence shown here is derived from an EMBL/GenBank/DDBJ whole genome shotgun (WGS) entry which is preliminary data.</text>
</comment>
<keyword evidence="1" id="KW-1133">Transmembrane helix</keyword>
<keyword evidence="1" id="KW-0812">Transmembrane</keyword>